<dbReference type="EMBL" id="SJPS01000013">
    <property type="protein sequence ID" value="TWU20797.1"/>
    <property type="molecule type" value="Genomic_DNA"/>
</dbReference>
<gene>
    <name evidence="1" type="ORF">Pla144_48490</name>
</gene>
<reference evidence="1 2" key="1">
    <citation type="submission" date="2019-02" db="EMBL/GenBank/DDBJ databases">
        <title>Deep-cultivation of Planctomycetes and their phenomic and genomic characterization uncovers novel biology.</title>
        <authorList>
            <person name="Wiegand S."/>
            <person name="Jogler M."/>
            <person name="Boedeker C."/>
            <person name="Pinto D."/>
            <person name="Vollmers J."/>
            <person name="Rivas-Marin E."/>
            <person name="Kohn T."/>
            <person name="Peeters S.H."/>
            <person name="Heuer A."/>
            <person name="Rast P."/>
            <person name="Oberbeckmann S."/>
            <person name="Bunk B."/>
            <person name="Jeske O."/>
            <person name="Meyerdierks A."/>
            <person name="Storesund J.E."/>
            <person name="Kallscheuer N."/>
            <person name="Luecker S."/>
            <person name="Lage O.M."/>
            <person name="Pohl T."/>
            <person name="Merkel B.J."/>
            <person name="Hornburger P."/>
            <person name="Mueller R.-W."/>
            <person name="Bruemmer F."/>
            <person name="Labrenz M."/>
            <person name="Spormann A.M."/>
            <person name="Op Den Camp H."/>
            <person name="Overmann J."/>
            <person name="Amann R."/>
            <person name="Jetten M.S.M."/>
            <person name="Mascher T."/>
            <person name="Medema M.H."/>
            <person name="Devos D.P."/>
            <person name="Kaster A.-K."/>
            <person name="Ovreas L."/>
            <person name="Rohde M."/>
            <person name="Galperin M.Y."/>
            <person name="Jogler C."/>
        </authorList>
    </citation>
    <scope>NUCLEOTIDE SEQUENCE [LARGE SCALE GENOMIC DNA]</scope>
    <source>
        <strain evidence="1 2">Pla144</strain>
    </source>
</reference>
<sequence>MITATPFAHYYFLRIQPNHYLPNDAVFLHWLSHD</sequence>
<organism evidence="1 2">
    <name type="scientific">Bythopirellula polymerisocia</name>
    <dbReference type="NCBI Taxonomy" id="2528003"/>
    <lineage>
        <taxon>Bacteria</taxon>
        <taxon>Pseudomonadati</taxon>
        <taxon>Planctomycetota</taxon>
        <taxon>Planctomycetia</taxon>
        <taxon>Pirellulales</taxon>
        <taxon>Lacipirellulaceae</taxon>
        <taxon>Bythopirellula</taxon>
    </lineage>
</organism>
<name>A0A5C6CA31_9BACT</name>
<proteinExistence type="predicted"/>
<comment type="caution">
    <text evidence="1">The sequence shown here is derived from an EMBL/GenBank/DDBJ whole genome shotgun (WGS) entry which is preliminary data.</text>
</comment>
<evidence type="ECO:0000313" key="1">
    <source>
        <dbReference type="EMBL" id="TWU20797.1"/>
    </source>
</evidence>
<protein>
    <submittedName>
        <fullName evidence="1">Uncharacterized protein</fullName>
    </submittedName>
</protein>
<evidence type="ECO:0000313" key="2">
    <source>
        <dbReference type="Proteomes" id="UP000318437"/>
    </source>
</evidence>
<dbReference type="Proteomes" id="UP000318437">
    <property type="component" value="Unassembled WGS sequence"/>
</dbReference>
<keyword evidence="2" id="KW-1185">Reference proteome</keyword>
<dbReference type="AlphaFoldDB" id="A0A5C6CA31"/>
<accession>A0A5C6CA31</accession>